<gene>
    <name evidence="1" type="ORF">Ga0061079_101103</name>
</gene>
<dbReference type="Proteomes" id="UP000182761">
    <property type="component" value="Unassembled WGS sequence"/>
</dbReference>
<evidence type="ECO:0000313" key="1">
    <source>
        <dbReference type="EMBL" id="CVK15291.1"/>
    </source>
</evidence>
<name>A0A0X3ALM4_9FLAO</name>
<dbReference type="AlphaFoldDB" id="A0A0X3ALM4"/>
<organism evidence="1 2">
    <name type="scientific">Apibacter mensalis</name>
    <dbReference type="NCBI Taxonomy" id="1586267"/>
    <lineage>
        <taxon>Bacteria</taxon>
        <taxon>Pseudomonadati</taxon>
        <taxon>Bacteroidota</taxon>
        <taxon>Flavobacteriia</taxon>
        <taxon>Flavobacteriales</taxon>
        <taxon>Weeksellaceae</taxon>
        <taxon>Apibacter</taxon>
    </lineage>
</organism>
<dbReference type="Pfam" id="PF13279">
    <property type="entry name" value="4HBT_2"/>
    <property type="match status" value="1"/>
</dbReference>
<dbReference type="InterPro" id="IPR029069">
    <property type="entry name" value="HotDog_dom_sf"/>
</dbReference>
<proteinExistence type="predicted"/>
<dbReference type="STRING" id="1586267.GCA_001418685_00103"/>
<dbReference type="RefSeq" id="WP_055424524.1">
    <property type="nucleotide sequence ID" value="NZ_FCOR01000001.1"/>
</dbReference>
<accession>A0A0X3ALM4</accession>
<keyword evidence="2" id="KW-1185">Reference proteome</keyword>
<protein>
    <submittedName>
        <fullName evidence="1">Acyl-CoA thioester hydrolase</fullName>
    </submittedName>
</protein>
<dbReference type="SUPFAM" id="SSF54637">
    <property type="entry name" value="Thioesterase/thiol ester dehydrase-isomerase"/>
    <property type="match status" value="1"/>
</dbReference>
<dbReference type="EMBL" id="FCOR01000001">
    <property type="protein sequence ID" value="CVK15291.1"/>
    <property type="molecule type" value="Genomic_DNA"/>
</dbReference>
<evidence type="ECO:0000313" key="2">
    <source>
        <dbReference type="Proteomes" id="UP000182761"/>
    </source>
</evidence>
<dbReference type="CDD" id="cd00586">
    <property type="entry name" value="4HBT"/>
    <property type="match status" value="1"/>
</dbReference>
<dbReference type="Gene3D" id="3.10.129.10">
    <property type="entry name" value="Hotdog Thioesterase"/>
    <property type="match status" value="1"/>
</dbReference>
<reference evidence="1 2" key="1">
    <citation type="submission" date="2016-01" db="EMBL/GenBank/DDBJ databases">
        <authorList>
            <person name="McClelland M."/>
            <person name="Jain A."/>
            <person name="Saraogi P."/>
            <person name="Mendelson R."/>
            <person name="Westerman R."/>
            <person name="SanMiguel P."/>
            <person name="Csonka L."/>
        </authorList>
    </citation>
    <scope>NUCLEOTIDE SEQUENCE [LARGE SCALE GENOMIC DNA]</scope>
    <source>
        <strain evidence="1 2">R-53146</strain>
    </source>
</reference>
<dbReference type="OrthoDB" id="9791529at2"/>
<dbReference type="GO" id="GO:0016787">
    <property type="term" value="F:hydrolase activity"/>
    <property type="evidence" value="ECO:0007669"/>
    <property type="project" value="UniProtKB-KW"/>
</dbReference>
<keyword evidence="1" id="KW-0378">Hydrolase</keyword>
<sequence>MKIKEPESKYRVRFADCDPIGHLSNLRYFDYMLNAREDHCLENYQLDNFEQSKKTGCLWVVLQNQIAYIKEVRYNKDIIITSKIIKYTDRTNTIEVLMLNKDKTLTHAALWVTFIYFNLTTRKSEIQPQNFMDLFQEICVNIPENLFEERVESLRRQNKKII</sequence>